<evidence type="ECO:0000256" key="4">
    <source>
        <dbReference type="ARBA" id="ARBA00022989"/>
    </source>
</evidence>
<dbReference type="GO" id="GO:0000329">
    <property type="term" value="C:fungal-type vacuole membrane"/>
    <property type="evidence" value="ECO:0007669"/>
    <property type="project" value="TreeGrafter"/>
</dbReference>
<dbReference type="Proteomes" id="UP000305067">
    <property type="component" value="Unassembled WGS sequence"/>
</dbReference>
<keyword evidence="11" id="KW-1185">Reference proteome</keyword>
<evidence type="ECO:0000256" key="6">
    <source>
        <dbReference type="ARBA" id="ARBA00023136"/>
    </source>
</evidence>
<evidence type="ECO:0000313" key="11">
    <source>
        <dbReference type="Proteomes" id="UP000305067"/>
    </source>
</evidence>
<evidence type="ECO:0000313" key="10">
    <source>
        <dbReference type="EMBL" id="TFL05497.1"/>
    </source>
</evidence>
<protein>
    <recommendedName>
        <fullName evidence="9">Sodium/calcium exchanger membrane region domain-containing protein</fullName>
    </recommendedName>
</protein>
<evidence type="ECO:0000256" key="7">
    <source>
        <dbReference type="SAM" id="MobiDB-lite"/>
    </source>
</evidence>
<feature type="transmembrane region" description="Helical" evidence="8">
    <location>
        <begin position="118"/>
        <end position="140"/>
    </location>
</feature>
<feature type="transmembrane region" description="Helical" evidence="8">
    <location>
        <begin position="190"/>
        <end position="208"/>
    </location>
</feature>
<gene>
    <name evidence="10" type="ORF">BDV98DRAFT_500213</name>
</gene>
<feature type="transmembrane region" description="Helical" evidence="8">
    <location>
        <begin position="50"/>
        <end position="74"/>
    </location>
</feature>
<feature type="domain" description="Sodium/calcium exchanger membrane region" evidence="9">
    <location>
        <begin position="87"/>
        <end position="246"/>
    </location>
</feature>
<reference evidence="10 11" key="1">
    <citation type="journal article" date="2019" name="Nat. Ecol. Evol.">
        <title>Megaphylogeny resolves global patterns of mushroom evolution.</title>
        <authorList>
            <person name="Varga T."/>
            <person name="Krizsan K."/>
            <person name="Foldi C."/>
            <person name="Dima B."/>
            <person name="Sanchez-Garcia M."/>
            <person name="Sanchez-Ramirez S."/>
            <person name="Szollosi G.J."/>
            <person name="Szarkandi J.G."/>
            <person name="Papp V."/>
            <person name="Albert L."/>
            <person name="Andreopoulos W."/>
            <person name="Angelini C."/>
            <person name="Antonin V."/>
            <person name="Barry K.W."/>
            <person name="Bougher N.L."/>
            <person name="Buchanan P."/>
            <person name="Buyck B."/>
            <person name="Bense V."/>
            <person name="Catcheside P."/>
            <person name="Chovatia M."/>
            <person name="Cooper J."/>
            <person name="Damon W."/>
            <person name="Desjardin D."/>
            <person name="Finy P."/>
            <person name="Geml J."/>
            <person name="Haridas S."/>
            <person name="Hughes K."/>
            <person name="Justo A."/>
            <person name="Karasinski D."/>
            <person name="Kautmanova I."/>
            <person name="Kiss B."/>
            <person name="Kocsube S."/>
            <person name="Kotiranta H."/>
            <person name="LaButti K.M."/>
            <person name="Lechner B.E."/>
            <person name="Liimatainen K."/>
            <person name="Lipzen A."/>
            <person name="Lukacs Z."/>
            <person name="Mihaltcheva S."/>
            <person name="Morgado L.N."/>
            <person name="Niskanen T."/>
            <person name="Noordeloos M.E."/>
            <person name="Ohm R.A."/>
            <person name="Ortiz-Santana B."/>
            <person name="Ovrebo C."/>
            <person name="Racz N."/>
            <person name="Riley R."/>
            <person name="Savchenko A."/>
            <person name="Shiryaev A."/>
            <person name="Soop K."/>
            <person name="Spirin V."/>
            <person name="Szebenyi C."/>
            <person name="Tomsovsky M."/>
            <person name="Tulloss R.E."/>
            <person name="Uehling J."/>
            <person name="Grigoriev I.V."/>
            <person name="Vagvolgyi C."/>
            <person name="Papp T."/>
            <person name="Martin F.M."/>
            <person name="Miettinen O."/>
            <person name="Hibbett D.S."/>
            <person name="Nagy L.G."/>
        </authorList>
    </citation>
    <scope>NUCLEOTIDE SEQUENCE [LARGE SCALE GENOMIC DNA]</scope>
    <source>
        <strain evidence="10 11">CBS 309.79</strain>
    </source>
</reference>
<feature type="transmembrane region" description="Helical" evidence="8">
    <location>
        <begin position="288"/>
        <end position="309"/>
    </location>
</feature>
<feature type="transmembrane region" description="Helical" evidence="8">
    <location>
        <begin position="373"/>
        <end position="391"/>
    </location>
</feature>
<dbReference type="GO" id="GO:0012505">
    <property type="term" value="C:endomembrane system"/>
    <property type="evidence" value="ECO:0007669"/>
    <property type="project" value="UniProtKB-SubCell"/>
</dbReference>
<dbReference type="AlphaFoldDB" id="A0A5C3QVZ1"/>
<dbReference type="InterPro" id="IPR004713">
    <property type="entry name" value="CaH_exchang"/>
</dbReference>
<dbReference type="InterPro" id="IPR004837">
    <property type="entry name" value="NaCa_Exmemb"/>
</dbReference>
<dbReference type="PANTHER" id="PTHR31503:SF20">
    <property type="entry name" value="CA(2+)_H(+) EXCHANGER, PUTATIVE (EUROFUNG)-RELATED"/>
    <property type="match status" value="1"/>
</dbReference>
<proteinExistence type="predicted"/>
<name>A0A5C3QVZ1_9AGAR</name>
<feature type="transmembrane region" description="Helical" evidence="8">
    <location>
        <begin position="427"/>
        <end position="446"/>
    </location>
</feature>
<feature type="transmembrane region" description="Helical" evidence="8">
    <location>
        <begin position="397"/>
        <end position="415"/>
    </location>
</feature>
<keyword evidence="6 8" id="KW-0472">Membrane</keyword>
<dbReference type="STRING" id="1884261.A0A5C3QVZ1"/>
<dbReference type="OrthoDB" id="1699231at2759"/>
<feature type="region of interest" description="Disordered" evidence="7">
    <location>
        <begin position="1"/>
        <end position="22"/>
    </location>
</feature>
<dbReference type="Pfam" id="PF01699">
    <property type="entry name" value="Na_Ca_ex"/>
    <property type="match status" value="2"/>
</dbReference>
<dbReference type="GO" id="GO:0015369">
    <property type="term" value="F:calcium:proton antiporter activity"/>
    <property type="evidence" value="ECO:0007669"/>
    <property type="project" value="TreeGrafter"/>
</dbReference>
<keyword evidence="5" id="KW-0406">Ion transport</keyword>
<dbReference type="GO" id="GO:0006874">
    <property type="term" value="P:intracellular calcium ion homeostasis"/>
    <property type="evidence" value="ECO:0007669"/>
    <property type="project" value="TreeGrafter"/>
</dbReference>
<feature type="domain" description="Sodium/calcium exchanger membrane region" evidence="9">
    <location>
        <begin position="290"/>
        <end position="444"/>
    </location>
</feature>
<feature type="transmembrane region" description="Helical" evidence="8">
    <location>
        <begin position="146"/>
        <end position="169"/>
    </location>
</feature>
<accession>A0A5C3QVZ1</accession>
<evidence type="ECO:0000259" key="9">
    <source>
        <dbReference type="Pfam" id="PF01699"/>
    </source>
</evidence>
<evidence type="ECO:0000256" key="2">
    <source>
        <dbReference type="ARBA" id="ARBA00022448"/>
    </source>
</evidence>
<evidence type="ECO:0000256" key="3">
    <source>
        <dbReference type="ARBA" id="ARBA00022692"/>
    </source>
</evidence>
<dbReference type="PANTHER" id="PTHR31503">
    <property type="entry name" value="VACUOLAR CALCIUM ION TRANSPORTER"/>
    <property type="match status" value="1"/>
</dbReference>
<keyword evidence="3 8" id="KW-0812">Transmembrane</keyword>
<keyword evidence="4 8" id="KW-1133">Transmembrane helix</keyword>
<evidence type="ECO:0000256" key="5">
    <source>
        <dbReference type="ARBA" id="ARBA00023065"/>
    </source>
</evidence>
<comment type="subcellular location">
    <subcellularLocation>
        <location evidence="1">Endomembrane system</location>
        <topology evidence="1">Multi-pass membrane protein</topology>
    </subcellularLocation>
</comment>
<keyword evidence="2" id="KW-0813">Transport</keyword>
<feature type="transmembrane region" description="Helical" evidence="8">
    <location>
        <begin position="329"/>
        <end position="352"/>
    </location>
</feature>
<feature type="transmembrane region" description="Helical" evidence="8">
    <location>
        <begin position="228"/>
        <end position="245"/>
    </location>
</feature>
<evidence type="ECO:0000256" key="1">
    <source>
        <dbReference type="ARBA" id="ARBA00004127"/>
    </source>
</evidence>
<organism evidence="10 11">
    <name type="scientific">Pterulicium gracile</name>
    <dbReference type="NCBI Taxonomy" id="1884261"/>
    <lineage>
        <taxon>Eukaryota</taxon>
        <taxon>Fungi</taxon>
        <taxon>Dikarya</taxon>
        <taxon>Basidiomycota</taxon>
        <taxon>Agaricomycotina</taxon>
        <taxon>Agaricomycetes</taxon>
        <taxon>Agaricomycetidae</taxon>
        <taxon>Agaricales</taxon>
        <taxon>Pleurotineae</taxon>
        <taxon>Pterulaceae</taxon>
        <taxon>Pterulicium</taxon>
    </lineage>
</organism>
<dbReference type="EMBL" id="ML178816">
    <property type="protein sequence ID" value="TFL05497.1"/>
    <property type="molecule type" value="Genomic_DNA"/>
</dbReference>
<evidence type="ECO:0000256" key="8">
    <source>
        <dbReference type="SAM" id="Phobius"/>
    </source>
</evidence>
<sequence>MGTTDQFGNPTTDTSPHQPSVQQGINLHLPDREAIHIFWSRFRGKGRKKAGLLLSLKNIVLCSWLNIFFVFLPLGWIAHFQKFPDTAVLVLNFLALIPLENLFDYLGDQMSLFLGNDLGDLLIITLNNSVEAVLAIILLLKCELKLLQSTIVGVIILHLLLVPGVAFVTGGAQMWEQNLHPHFSQLNHSLLTLGVLALVLPASFYASLSRGSLADIEAAVLNDNARADFLRISRGIAILLLLVYISSRIYIHNPPGTDNAFQPHPDAPEELKIKEKQLAVRDPEVDSWVGVIVLLIAIALVAVTAEWLVKSVEFLKKENRVSEAWFGLIFLPFVSFAADGFVAVVYFGRVCLRALLHQPPSPTTLAKARSIDLSIQFALFWMPFVVLLGWWTRRPVLLLLDLYEIAVVVASCFLVNHITADAKTNWAEGIVLVAFYLMIAMTTWFYSGQPDMHEMSQCDSVAAFIAAAASGEAGGGH</sequence>